<evidence type="ECO:0000256" key="4">
    <source>
        <dbReference type="ARBA" id="ARBA00010617"/>
    </source>
</evidence>
<evidence type="ECO:0000256" key="1">
    <source>
        <dbReference type="ARBA" id="ARBA00001971"/>
    </source>
</evidence>
<reference evidence="14" key="1">
    <citation type="submission" date="2023-03" db="EMBL/GenBank/DDBJ databases">
        <title>Massive genome expansion in bonnet fungi (Mycena s.s.) driven by repeated elements and novel gene families across ecological guilds.</title>
        <authorList>
            <consortium name="Lawrence Berkeley National Laboratory"/>
            <person name="Harder C.B."/>
            <person name="Miyauchi S."/>
            <person name="Viragh M."/>
            <person name="Kuo A."/>
            <person name="Thoen E."/>
            <person name="Andreopoulos B."/>
            <person name="Lu D."/>
            <person name="Skrede I."/>
            <person name="Drula E."/>
            <person name="Henrissat B."/>
            <person name="Morin E."/>
            <person name="Kohler A."/>
            <person name="Barry K."/>
            <person name="LaButti K."/>
            <person name="Morin E."/>
            <person name="Salamov A."/>
            <person name="Lipzen A."/>
            <person name="Mereny Z."/>
            <person name="Hegedus B."/>
            <person name="Baldrian P."/>
            <person name="Stursova M."/>
            <person name="Weitz H."/>
            <person name="Taylor A."/>
            <person name="Grigoriev I.V."/>
            <person name="Nagy L.G."/>
            <person name="Martin F."/>
            <person name="Kauserud H."/>
        </authorList>
    </citation>
    <scope>NUCLEOTIDE SEQUENCE</scope>
    <source>
        <strain evidence="14">CBHHK182m</strain>
    </source>
</reference>
<evidence type="ECO:0000256" key="9">
    <source>
        <dbReference type="ARBA" id="ARBA00023002"/>
    </source>
</evidence>
<evidence type="ECO:0000256" key="2">
    <source>
        <dbReference type="ARBA" id="ARBA00004370"/>
    </source>
</evidence>
<dbReference type="Proteomes" id="UP001215598">
    <property type="component" value="Unassembled WGS sequence"/>
</dbReference>
<dbReference type="InterPro" id="IPR001128">
    <property type="entry name" value="Cyt_P450"/>
</dbReference>
<evidence type="ECO:0000256" key="12">
    <source>
        <dbReference type="ARBA" id="ARBA00023136"/>
    </source>
</evidence>
<dbReference type="SUPFAM" id="SSF48264">
    <property type="entry name" value="Cytochrome P450"/>
    <property type="match status" value="1"/>
</dbReference>
<keyword evidence="8" id="KW-1133">Transmembrane helix</keyword>
<dbReference type="InterPro" id="IPR050121">
    <property type="entry name" value="Cytochrome_P450_monoxygenase"/>
</dbReference>
<dbReference type="Pfam" id="PF00067">
    <property type="entry name" value="p450"/>
    <property type="match status" value="1"/>
</dbReference>
<keyword evidence="5 13" id="KW-0349">Heme</keyword>
<keyword evidence="11" id="KW-0503">Monooxygenase</keyword>
<gene>
    <name evidence="14" type="ORF">B0H16DRAFT_1476154</name>
</gene>
<evidence type="ECO:0000256" key="7">
    <source>
        <dbReference type="ARBA" id="ARBA00022723"/>
    </source>
</evidence>
<dbReference type="GO" id="GO:0004497">
    <property type="term" value="F:monooxygenase activity"/>
    <property type="evidence" value="ECO:0007669"/>
    <property type="project" value="UniProtKB-KW"/>
</dbReference>
<keyword evidence="12" id="KW-0472">Membrane</keyword>
<evidence type="ECO:0000313" key="15">
    <source>
        <dbReference type="Proteomes" id="UP001215598"/>
    </source>
</evidence>
<dbReference type="PANTHER" id="PTHR24305">
    <property type="entry name" value="CYTOCHROME P450"/>
    <property type="match status" value="1"/>
</dbReference>
<comment type="pathway">
    <text evidence="3">Secondary metabolite biosynthesis; terpenoid biosynthesis.</text>
</comment>
<comment type="cofactor">
    <cofactor evidence="1 13">
        <name>heme</name>
        <dbReference type="ChEBI" id="CHEBI:30413"/>
    </cofactor>
</comment>
<sequence>MALLGLAASIAAALGVYILHALLKVLYQEFTSPLRNVPGPEFDDRFVGNRLQIFTSVEDDQEGLWTAQYGRTVRINTFLGFSQLFTTDTKAVQHILSNSDHYQKPAMRRYFLGRVVGPGVLVVEEDVHKKQVRINCAVPSPLLIPFDLSVKDHAQVRALTGIFVEKSRQLRDLWADRAAQSGGIARVNVIPDFSTTTLDIIGQAGFKYDFHSLGADSSSGRDELHEAFATISAAGDRAGLMDALKGEVPLLRKVLPRRKIDKVIDNSQAVMRRIGQRLLRDSKQKIALGSSVDSVASRDLLSLLVRANMTEDIPEAQRLSDEDVLAQVPTFLVAGHETTAATWALFALAENKEIQTRLRDELLTVDNANPSMDELNDLHYLDCVVRETLRAHAPVVASFRVAMRDDVIPLGTPYTDRTGAVHETLRHTDPLLTKGQTVVIPILALNRDSAIWGPDAQQFIPERWERSSPISTSIPGLWSQMLTFLGGPRACIGYRFSLVELKALLFTLVRGLEFELAVPAADIGRVSMALVQQPVVRSDRAAGAQLPLLIKPFIQS</sequence>
<protein>
    <submittedName>
        <fullName evidence="14">Cytochrome P450</fullName>
    </submittedName>
</protein>
<dbReference type="PRINTS" id="PR00465">
    <property type="entry name" value="EP450IV"/>
</dbReference>
<organism evidence="14 15">
    <name type="scientific">Mycena metata</name>
    <dbReference type="NCBI Taxonomy" id="1033252"/>
    <lineage>
        <taxon>Eukaryota</taxon>
        <taxon>Fungi</taxon>
        <taxon>Dikarya</taxon>
        <taxon>Basidiomycota</taxon>
        <taxon>Agaricomycotina</taxon>
        <taxon>Agaricomycetes</taxon>
        <taxon>Agaricomycetidae</taxon>
        <taxon>Agaricales</taxon>
        <taxon>Marasmiineae</taxon>
        <taxon>Mycenaceae</taxon>
        <taxon>Mycena</taxon>
    </lineage>
</organism>
<evidence type="ECO:0000256" key="5">
    <source>
        <dbReference type="ARBA" id="ARBA00022617"/>
    </source>
</evidence>
<comment type="subcellular location">
    <subcellularLocation>
        <location evidence="2">Membrane</location>
    </subcellularLocation>
</comment>
<evidence type="ECO:0000256" key="6">
    <source>
        <dbReference type="ARBA" id="ARBA00022692"/>
    </source>
</evidence>
<keyword evidence="15" id="KW-1185">Reference proteome</keyword>
<dbReference type="InterPro" id="IPR002403">
    <property type="entry name" value="Cyt_P450_E_grp-IV"/>
</dbReference>
<evidence type="ECO:0000256" key="10">
    <source>
        <dbReference type="ARBA" id="ARBA00023004"/>
    </source>
</evidence>
<dbReference type="AlphaFoldDB" id="A0AAD7HC63"/>
<evidence type="ECO:0000256" key="13">
    <source>
        <dbReference type="PIRSR" id="PIRSR602403-1"/>
    </source>
</evidence>
<keyword evidence="6" id="KW-0812">Transmembrane</keyword>
<keyword evidence="10 13" id="KW-0408">Iron</keyword>
<dbReference type="GO" id="GO:0016020">
    <property type="term" value="C:membrane"/>
    <property type="evidence" value="ECO:0007669"/>
    <property type="project" value="UniProtKB-SubCell"/>
</dbReference>
<proteinExistence type="inferred from homology"/>
<name>A0AAD7HC63_9AGAR</name>
<keyword evidence="9" id="KW-0560">Oxidoreductase</keyword>
<dbReference type="PANTHER" id="PTHR24305:SF166">
    <property type="entry name" value="CYTOCHROME P450 12A4, MITOCHONDRIAL-RELATED"/>
    <property type="match status" value="1"/>
</dbReference>
<keyword evidence="7 13" id="KW-0479">Metal-binding</keyword>
<dbReference type="EMBL" id="JARKIB010000278">
    <property type="protein sequence ID" value="KAJ7717342.1"/>
    <property type="molecule type" value="Genomic_DNA"/>
</dbReference>
<evidence type="ECO:0000313" key="14">
    <source>
        <dbReference type="EMBL" id="KAJ7717342.1"/>
    </source>
</evidence>
<comment type="similarity">
    <text evidence="4">Belongs to the cytochrome P450 family.</text>
</comment>
<evidence type="ECO:0000256" key="3">
    <source>
        <dbReference type="ARBA" id="ARBA00004721"/>
    </source>
</evidence>
<evidence type="ECO:0000256" key="11">
    <source>
        <dbReference type="ARBA" id="ARBA00023033"/>
    </source>
</evidence>
<feature type="binding site" description="axial binding residue" evidence="13">
    <location>
        <position position="491"/>
    </location>
    <ligand>
        <name>heme</name>
        <dbReference type="ChEBI" id="CHEBI:30413"/>
    </ligand>
    <ligandPart>
        <name>Fe</name>
        <dbReference type="ChEBI" id="CHEBI:18248"/>
    </ligandPart>
</feature>
<comment type="caution">
    <text evidence="14">The sequence shown here is derived from an EMBL/GenBank/DDBJ whole genome shotgun (WGS) entry which is preliminary data.</text>
</comment>
<accession>A0AAD7HC63</accession>
<dbReference type="GO" id="GO:0016705">
    <property type="term" value="F:oxidoreductase activity, acting on paired donors, with incorporation or reduction of molecular oxygen"/>
    <property type="evidence" value="ECO:0007669"/>
    <property type="project" value="InterPro"/>
</dbReference>
<dbReference type="InterPro" id="IPR036396">
    <property type="entry name" value="Cyt_P450_sf"/>
</dbReference>
<dbReference type="GO" id="GO:0020037">
    <property type="term" value="F:heme binding"/>
    <property type="evidence" value="ECO:0007669"/>
    <property type="project" value="InterPro"/>
</dbReference>
<dbReference type="Gene3D" id="1.10.630.10">
    <property type="entry name" value="Cytochrome P450"/>
    <property type="match status" value="1"/>
</dbReference>
<dbReference type="GO" id="GO:0005506">
    <property type="term" value="F:iron ion binding"/>
    <property type="evidence" value="ECO:0007669"/>
    <property type="project" value="InterPro"/>
</dbReference>
<evidence type="ECO:0000256" key="8">
    <source>
        <dbReference type="ARBA" id="ARBA00022989"/>
    </source>
</evidence>